<dbReference type="EnsemblMetazoa" id="SMAR000081-RA">
    <property type="protein sequence ID" value="SMAR000081-PA"/>
    <property type="gene ID" value="SMAR000081"/>
</dbReference>
<dbReference type="HOGENOM" id="CLU_1087104_0_0_1"/>
<protein>
    <recommendedName>
        <fullName evidence="1">Guanylate-binding protein N-terminal domain-containing protein</fullName>
    </recommendedName>
</protein>
<reference evidence="3" key="1">
    <citation type="submission" date="2011-05" db="EMBL/GenBank/DDBJ databases">
        <authorList>
            <person name="Richards S.R."/>
            <person name="Qu J."/>
            <person name="Jiang H."/>
            <person name="Jhangiani S.N."/>
            <person name="Agravi P."/>
            <person name="Goodspeed R."/>
            <person name="Gross S."/>
            <person name="Mandapat C."/>
            <person name="Jackson L."/>
            <person name="Mathew T."/>
            <person name="Pu L."/>
            <person name="Thornton R."/>
            <person name="Saada N."/>
            <person name="Wilczek-Boney K.B."/>
            <person name="Lee S."/>
            <person name="Kovar C."/>
            <person name="Wu Y."/>
            <person name="Scherer S.E."/>
            <person name="Worley K.C."/>
            <person name="Muzny D.M."/>
            <person name="Gibbs R."/>
        </authorList>
    </citation>
    <scope>NUCLEOTIDE SEQUENCE</scope>
    <source>
        <strain evidence="3">Brora</strain>
    </source>
</reference>
<dbReference type="PANTHER" id="PTHR10751">
    <property type="entry name" value="GUANYLATE BINDING PROTEIN"/>
    <property type="match status" value="1"/>
</dbReference>
<dbReference type="Proteomes" id="UP000014500">
    <property type="component" value="Unassembled WGS sequence"/>
</dbReference>
<evidence type="ECO:0000313" key="3">
    <source>
        <dbReference type="Proteomes" id="UP000014500"/>
    </source>
</evidence>
<sequence length="256" mass="29573">MQKNDLNHLHLCTENGLSALGSENLPGFKKLVLLIRDWEHRTTHECGFAGGEQYMNNYFFENMTKHDSQVEQSLRSSFTDITCFLMSKHMYSRQPEGFAGQLNLLEEDFLLCLDKLIPRIVKNVKENTVLQTGSQLFSRFVTSFETLKNMAPIVNRIDSQNVSYNRTAHNLAVAQYCKSMTDLTKDDTIPIDPKILREEIEKAVEKAVRLFKETKRMGRNACSAESVERLKKELDLHGRIRVNDNDRLRTGELQRK</sequence>
<reference evidence="2" key="2">
    <citation type="submission" date="2015-02" db="UniProtKB">
        <authorList>
            <consortium name="EnsemblMetazoa"/>
        </authorList>
    </citation>
    <scope>IDENTIFICATION</scope>
</reference>
<dbReference type="Pfam" id="PF02263">
    <property type="entry name" value="GBP"/>
    <property type="match status" value="1"/>
</dbReference>
<keyword evidence="3" id="KW-1185">Reference proteome</keyword>
<dbReference type="PhylomeDB" id="T1IGX8"/>
<dbReference type="InterPro" id="IPR015894">
    <property type="entry name" value="Guanylate-bd_N"/>
</dbReference>
<dbReference type="Gene3D" id="1.20.58.420">
    <property type="entry name" value="AHSP"/>
    <property type="match status" value="1"/>
</dbReference>
<dbReference type="Gene3D" id="3.40.50.300">
    <property type="entry name" value="P-loop containing nucleotide triphosphate hydrolases"/>
    <property type="match status" value="1"/>
</dbReference>
<dbReference type="GO" id="GO:0005525">
    <property type="term" value="F:GTP binding"/>
    <property type="evidence" value="ECO:0007669"/>
    <property type="project" value="InterPro"/>
</dbReference>
<name>T1IGX8_STRMM</name>
<organism evidence="2 3">
    <name type="scientific">Strigamia maritima</name>
    <name type="common">European centipede</name>
    <name type="synonym">Geophilus maritimus</name>
    <dbReference type="NCBI Taxonomy" id="126957"/>
    <lineage>
        <taxon>Eukaryota</taxon>
        <taxon>Metazoa</taxon>
        <taxon>Ecdysozoa</taxon>
        <taxon>Arthropoda</taxon>
        <taxon>Myriapoda</taxon>
        <taxon>Chilopoda</taxon>
        <taxon>Pleurostigmophora</taxon>
        <taxon>Geophilomorpha</taxon>
        <taxon>Linotaeniidae</taxon>
        <taxon>Strigamia</taxon>
    </lineage>
</organism>
<accession>T1IGX8</accession>
<evidence type="ECO:0000313" key="2">
    <source>
        <dbReference type="EnsemblMetazoa" id="SMAR000081-PA"/>
    </source>
</evidence>
<dbReference type="AlphaFoldDB" id="T1IGX8"/>
<dbReference type="eggNOG" id="KOG2037">
    <property type="taxonomic scope" value="Eukaryota"/>
</dbReference>
<dbReference type="GO" id="GO:0003924">
    <property type="term" value="F:GTPase activity"/>
    <property type="evidence" value="ECO:0007669"/>
    <property type="project" value="InterPro"/>
</dbReference>
<feature type="domain" description="Guanylate-binding protein N-terminal" evidence="1">
    <location>
        <begin position="2"/>
        <end position="127"/>
    </location>
</feature>
<evidence type="ECO:0000259" key="1">
    <source>
        <dbReference type="Pfam" id="PF02263"/>
    </source>
</evidence>
<proteinExistence type="predicted"/>
<dbReference type="InterPro" id="IPR027417">
    <property type="entry name" value="P-loop_NTPase"/>
</dbReference>
<dbReference type="EMBL" id="AFFK01012941">
    <property type="status" value="NOT_ANNOTATED_CDS"/>
    <property type="molecule type" value="Genomic_DNA"/>
</dbReference>